<keyword evidence="4 5" id="KW-0472">Membrane</keyword>
<name>A0A0R3PT98_ANGCS</name>
<dbReference type="InterPro" id="IPR000276">
    <property type="entry name" value="GPCR_Rhodpsn"/>
</dbReference>
<feature type="transmembrane region" description="Helical" evidence="5">
    <location>
        <begin position="59"/>
        <end position="80"/>
    </location>
</feature>
<dbReference type="OrthoDB" id="5987909at2759"/>
<dbReference type="Pfam" id="PF00001">
    <property type="entry name" value="7tm_1"/>
    <property type="match status" value="1"/>
</dbReference>
<evidence type="ECO:0000256" key="3">
    <source>
        <dbReference type="ARBA" id="ARBA00022989"/>
    </source>
</evidence>
<dbReference type="Gene3D" id="1.20.1070.10">
    <property type="entry name" value="Rhodopsin 7-helix transmembrane proteins"/>
    <property type="match status" value="1"/>
</dbReference>
<organism evidence="9">
    <name type="scientific">Angiostrongylus costaricensis</name>
    <name type="common">Nematode worm</name>
    <dbReference type="NCBI Taxonomy" id="334426"/>
    <lineage>
        <taxon>Eukaryota</taxon>
        <taxon>Metazoa</taxon>
        <taxon>Ecdysozoa</taxon>
        <taxon>Nematoda</taxon>
        <taxon>Chromadorea</taxon>
        <taxon>Rhabditida</taxon>
        <taxon>Rhabditina</taxon>
        <taxon>Rhabditomorpha</taxon>
        <taxon>Strongyloidea</taxon>
        <taxon>Metastrongylidae</taxon>
        <taxon>Angiostrongylus</taxon>
    </lineage>
</organism>
<evidence type="ECO:0000256" key="5">
    <source>
        <dbReference type="SAM" id="Phobius"/>
    </source>
</evidence>
<evidence type="ECO:0000313" key="7">
    <source>
        <dbReference type="EMBL" id="VDM60561.1"/>
    </source>
</evidence>
<feature type="transmembrane region" description="Helical" evidence="5">
    <location>
        <begin position="204"/>
        <end position="224"/>
    </location>
</feature>
<dbReference type="AlphaFoldDB" id="A0A0R3PT98"/>
<evidence type="ECO:0000256" key="4">
    <source>
        <dbReference type="ARBA" id="ARBA00023136"/>
    </source>
</evidence>
<feature type="transmembrane region" description="Helical" evidence="5">
    <location>
        <begin position="158"/>
        <end position="183"/>
    </location>
</feature>
<evidence type="ECO:0000256" key="2">
    <source>
        <dbReference type="ARBA" id="ARBA00022692"/>
    </source>
</evidence>
<dbReference type="PROSITE" id="PS50262">
    <property type="entry name" value="G_PROTEIN_RECEP_F1_2"/>
    <property type="match status" value="1"/>
</dbReference>
<reference evidence="9" key="1">
    <citation type="submission" date="2017-02" db="UniProtKB">
        <authorList>
            <consortium name="WormBaseParasite"/>
        </authorList>
    </citation>
    <scope>IDENTIFICATION</scope>
</reference>
<dbReference type="SUPFAM" id="SSF81321">
    <property type="entry name" value="Family A G protein-coupled receptor-like"/>
    <property type="match status" value="1"/>
</dbReference>
<accession>A0A0R3PT98</accession>
<keyword evidence="3 5" id="KW-1133">Transmembrane helix</keyword>
<proteinExistence type="predicted"/>
<protein>
    <submittedName>
        <fullName evidence="9">G_PROTEIN_RECEP_F1_2 domain-containing protein</fullName>
    </submittedName>
</protein>
<dbReference type="STRING" id="334426.A0A0R3PT98"/>
<reference evidence="7 8" key="2">
    <citation type="submission" date="2018-11" db="EMBL/GenBank/DDBJ databases">
        <authorList>
            <consortium name="Pathogen Informatics"/>
        </authorList>
    </citation>
    <scope>NUCLEOTIDE SEQUENCE [LARGE SCALE GENOMIC DNA]</scope>
    <source>
        <strain evidence="7 8">Costa Rica</strain>
    </source>
</reference>
<dbReference type="GO" id="GO:0004930">
    <property type="term" value="F:G protein-coupled receptor activity"/>
    <property type="evidence" value="ECO:0007669"/>
    <property type="project" value="InterPro"/>
</dbReference>
<dbReference type="InterPro" id="IPR017452">
    <property type="entry name" value="GPCR_Rhodpsn_7TM"/>
</dbReference>
<keyword evidence="8" id="KW-1185">Reference proteome</keyword>
<feature type="domain" description="G-protein coupled receptors family 1 profile" evidence="6">
    <location>
        <begin position="57"/>
        <end position="178"/>
    </location>
</feature>
<dbReference type="WBParaSite" id="ACOC_0000897501-mRNA-1">
    <property type="protein sequence ID" value="ACOC_0000897501-mRNA-1"/>
    <property type="gene ID" value="ACOC_0000897501"/>
</dbReference>
<sequence length="259" mass="29849">MKAESSKATKRRLSPATLELICPRGIARAAGNREPKRNIQKIQQKSLCSENIRCFKTLAAWLLPSIFAAFFYYCVCKAVWMSRSKSQPHQLINNLKLKKSDVTQDYINRMRKKSHGHRRQNTVRSKGLRLTMTIIANNFFLWMPFCLVNMIQAFKLTVLMFTFTMLGNLNYCANPWLYILFNCSKASKALCGFRRMGFNFFRNYGAKTMLFLLFIICITYNSLLEKTTKTHSARAKSSANLFESTGSEENLNVLKLLAE</sequence>
<dbReference type="PANTHER" id="PTHR24224:SF36">
    <property type="entry name" value="NEMATOCIN RECEPTOR 2"/>
    <property type="match status" value="1"/>
</dbReference>
<dbReference type="Proteomes" id="UP000267027">
    <property type="component" value="Unassembled WGS sequence"/>
</dbReference>
<keyword evidence="2 5" id="KW-0812">Transmembrane</keyword>
<dbReference type="InterPro" id="IPR052665">
    <property type="entry name" value="Neuropeptide-GPCR"/>
</dbReference>
<feature type="transmembrane region" description="Helical" evidence="5">
    <location>
        <begin position="128"/>
        <end position="152"/>
    </location>
</feature>
<comment type="subcellular location">
    <subcellularLocation>
        <location evidence="1">Membrane</location>
    </subcellularLocation>
</comment>
<dbReference type="PANTHER" id="PTHR24224">
    <property type="entry name" value="CARDIOACCELERATORY PEPTIDE RECEPTOR-RELATED"/>
    <property type="match status" value="1"/>
</dbReference>
<evidence type="ECO:0000313" key="9">
    <source>
        <dbReference type="WBParaSite" id="ACOC_0000897501-mRNA-1"/>
    </source>
</evidence>
<evidence type="ECO:0000256" key="1">
    <source>
        <dbReference type="ARBA" id="ARBA00004370"/>
    </source>
</evidence>
<gene>
    <name evidence="7" type="ORF">ACOC_LOCUS8976</name>
</gene>
<evidence type="ECO:0000259" key="6">
    <source>
        <dbReference type="PROSITE" id="PS50262"/>
    </source>
</evidence>
<dbReference type="EMBL" id="UYYA01004231">
    <property type="protein sequence ID" value="VDM60561.1"/>
    <property type="molecule type" value="Genomic_DNA"/>
</dbReference>
<evidence type="ECO:0000313" key="8">
    <source>
        <dbReference type="Proteomes" id="UP000267027"/>
    </source>
</evidence>
<dbReference type="GO" id="GO:0016020">
    <property type="term" value="C:membrane"/>
    <property type="evidence" value="ECO:0007669"/>
    <property type="project" value="UniProtKB-SubCell"/>
</dbReference>